<evidence type="ECO:0000256" key="1">
    <source>
        <dbReference type="SAM" id="MobiDB-lite"/>
    </source>
</evidence>
<feature type="compositionally biased region" description="Polar residues" evidence="1">
    <location>
        <begin position="1"/>
        <end position="11"/>
    </location>
</feature>
<dbReference type="EMBL" id="WELI01000005">
    <property type="protein sequence ID" value="KAB7730507.1"/>
    <property type="molecule type" value="Genomic_DNA"/>
</dbReference>
<evidence type="ECO:0000313" key="3">
    <source>
        <dbReference type="Proteomes" id="UP000488299"/>
    </source>
</evidence>
<reference evidence="2 3" key="1">
    <citation type="submission" date="2019-10" db="EMBL/GenBank/DDBJ databases">
        <title>Rudanella paleaurantiibacter sp. nov., isolated from sludge.</title>
        <authorList>
            <person name="Xu S.Q."/>
        </authorList>
    </citation>
    <scope>NUCLEOTIDE SEQUENCE [LARGE SCALE GENOMIC DNA]</scope>
    <source>
        <strain evidence="2 3">HX-22-17</strain>
    </source>
</reference>
<organism evidence="2 3">
    <name type="scientific">Rudanella paleaurantiibacter</name>
    <dbReference type="NCBI Taxonomy" id="2614655"/>
    <lineage>
        <taxon>Bacteria</taxon>
        <taxon>Pseudomonadati</taxon>
        <taxon>Bacteroidota</taxon>
        <taxon>Cytophagia</taxon>
        <taxon>Cytophagales</taxon>
        <taxon>Cytophagaceae</taxon>
        <taxon>Rudanella</taxon>
    </lineage>
</organism>
<evidence type="ECO:0000313" key="2">
    <source>
        <dbReference type="EMBL" id="KAB7730507.1"/>
    </source>
</evidence>
<dbReference type="Gene3D" id="3.10.20.310">
    <property type="entry name" value="membrane protein fhac"/>
    <property type="match status" value="1"/>
</dbReference>
<protein>
    <recommendedName>
        <fullName evidence="4">BamA/TamA family outer membrane protein</fullName>
    </recommendedName>
</protein>
<gene>
    <name evidence="2" type="ORF">F5984_13885</name>
</gene>
<keyword evidence="3" id="KW-1185">Reference proteome</keyword>
<accession>A0A7J5TZY7</accession>
<dbReference type="Proteomes" id="UP000488299">
    <property type="component" value="Unassembled WGS sequence"/>
</dbReference>
<sequence>MCTGAQAQTPDSTDRRRPPADSLATARSRMMADSMLQSNDSLFYTRFKQNMYKRRLTRQLYDALFRDVYNSRSRTGEVSTIDANPFAEFEGRVIGTIHIRRLDVFGQSVYDTLRQSRNWVERVASSLHANTREGIIRRSFLLIREGDLVDPDVLKDNERLLRTTPIFHDARILVVPRPGSRQFVDVYVITQDVWSLLPGGGFGGLNNFSIELDQRNFRGVAHQLYNRFSYNTTRPGQKVEYQGRYAIPYVNILGVRTFLTAQADFIYLRDIKQMSFKLYRPFITPDTKYAGSLELNNTRLNSRYFDERDSARFVGLNYNFLDIWIGRAFRVNWGGSDALTRNRLVIAGRVTRYEYLDRPPVTADSNQLYQNSRTALFSVGYSQRRYVRDVLIYGFGRTEDVPIGSLVSFVGGIDNAELGERLYTGFNFSRGQYLRNIGYLYGLVNVGGYYRSAKVEQGVFSVIGNYFSPLHKTTWGNMRHFLNVRLTYGTHRFNNEFIMLSGREGIGINNDALRGTKRLLIGYENVLFSKLDVAGFRVAIVTFANFGLVSYPNRLLVQSPLYQAYGIGFRFRNENLAFNSFQFRLAYYPNIPNNRNEIRYNFEGISGLRFRDFDIAAPEIVPFR</sequence>
<feature type="region of interest" description="Disordered" evidence="1">
    <location>
        <begin position="1"/>
        <end position="22"/>
    </location>
</feature>
<comment type="caution">
    <text evidence="2">The sequence shown here is derived from an EMBL/GenBank/DDBJ whole genome shotgun (WGS) entry which is preliminary data.</text>
</comment>
<dbReference type="RefSeq" id="WP_152124854.1">
    <property type="nucleotide sequence ID" value="NZ_WELI01000005.1"/>
</dbReference>
<name>A0A7J5TZY7_9BACT</name>
<evidence type="ECO:0008006" key="4">
    <source>
        <dbReference type="Google" id="ProtNLM"/>
    </source>
</evidence>
<dbReference type="AlphaFoldDB" id="A0A7J5TZY7"/>
<proteinExistence type="predicted"/>